<dbReference type="Pfam" id="PF15110">
    <property type="entry name" value="TMEM141"/>
    <property type="match status" value="1"/>
</dbReference>
<evidence type="ECO:0000313" key="2">
    <source>
        <dbReference type="RefSeq" id="XP_018020395.1"/>
    </source>
</evidence>
<dbReference type="OMA" id="CQSNAFM"/>
<gene>
    <name evidence="2" type="primary">LOC108676769</name>
</gene>
<dbReference type="InterPro" id="IPR038259">
    <property type="entry name" value="Tmem141_sf"/>
</dbReference>
<dbReference type="AlphaFoldDB" id="A0A8B7P358"/>
<organism evidence="1 2">
    <name type="scientific">Hyalella azteca</name>
    <name type="common">Amphipod</name>
    <dbReference type="NCBI Taxonomy" id="294128"/>
    <lineage>
        <taxon>Eukaryota</taxon>
        <taxon>Metazoa</taxon>
        <taxon>Ecdysozoa</taxon>
        <taxon>Arthropoda</taxon>
        <taxon>Crustacea</taxon>
        <taxon>Multicrustacea</taxon>
        <taxon>Malacostraca</taxon>
        <taxon>Eumalacostraca</taxon>
        <taxon>Peracarida</taxon>
        <taxon>Amphipoda</taxon>
        <taxon>Senticaudata</taxon>
        <taxon>Talitrida</taxon>
        <taxon>Talitroidea</taxon>
        <taxon>Hyalellidae</taxon>
        <taxon>Hyalella</taxon>
    </lineage>
</organism>
<dbReference type="InterPro" id="IPR026788">
    <property type="entry name" value="Tmem141"/>
</dbReference>
<proteinExistence type="predicted"/>
<dbReference type="Proteomes" id="UP000694843">
    <property type="component" value="Unplaced"/>
</dbReference>
<dbReference type="Gene3D" id="1.10.3350.20">
    <property type="entry name" value="Tmem141 protein family"/>
    <property type="match status" value="1"/>
</dbReference>
<name>A0A8B7P358_HYAAZ</name>
<protein>
    <submittedName>
        <fullName evidence="2">Transmembrane protein 141</fullName>
    </submittedName>
</protein>
<accession>A0A8B7P358</accession>
<keyword evidence="1" id="KW-1185">Reference proteome</keyword>
<evidence type="ECO:0000313" key="1">
    <source>
        <dbReference type="Proteomes" id="UP000694843"/>
    </source>
</evidence>
<dbReference type="RefSeq" id="XP_018020395.1">
    <property type="nucleotide sequence ID" value="XM_018164906.2"/>
</dbReference>
<dbReference type="KEGG" id="hazt:108676769"/>
<keyword evidence="2" id="KW-0472">Membrane</keyword>
<dbReference type="GeneID" id="108676769"/>
<keyword evidence="2" id="KW-0812">Transmembrane</keyword>
<reference evidence="2" key="1">
    <citation type="submission" date="2025-08" db="UniProtKB">
        <authorList>
            <consortium name="RefSeq"/>
        </authorList>
    </citation>
    <scope>IDENTIFICATION</scope>
    <source>
        <tissue evidence="2">Whole organism</tissue>
    </source>
</reference>
<dbReference type="PANTHER" id="PTHR47229:SF1">
    <property type="entry name" value="TRANSMEMBRANE PROTEIN 141"/>
    <property type="match status" value="1"/>
</dbReference>
<dbReference type="PANTHER" id="PTHR47229">
    <property type="entry name" value="TRANSMEMBRANE PROTEIN 141"/>
    <property type="match status" value="1"/>
</dbReference>
<dbReference type="OrthoDB" id="10056589at2759"/>
<sequence length="112" mass="12248">MTDRKSVILNLFGDKHPGLNIYLECVSRAYLYGLATSTLSFACSFSAQRLLSTSLPYSRNGQLLVSALIAAGTAYKVSTTRTLACQEMWMKNEENHRSQLTLSSASDSSSIS</sequence>